<dbReference type="PANTHER" id="PTHR14503:SF4">
    <property type="entry name" value="LARGE RIBOSOMAL SUBUNIT PROTEIN BL34M"/>
    <property type="match status" value="1"/>
</dbReference>
<dbReference type="EMBL" id="LT882682">
    <property type="protein sequence ID" value="SMY26286.1"/>
    <property type="molecule type" value="Genomic_DNA"/>
</dbReference>
<evidence type="ECO:0000313" key="6">
    <source>
        <dbReference type="Proteomes" id="UP000215453"/>
    </source>
</evidence>
<dbReference type="Pfam" id="PF00468">
    <property type="entry name" value="Ribosomal_L34"/>
    <property type="match status" value="1"/>
</dbReference>
<protein>
    <recommendedName>
        <fullName evidence="4">Large ribosomal subunit protein bL34m</fullName>
    </recommendedName>
</protein>
<dbReference type="Proteomes" id="UP000215453">
    <property type="component" value="Chromosome 7"/>
</dbReference>
<dbReference type="Gene3D" id="1.10.287.3980">
    <property type="match status" value="1"/>
</dbReference>
<proteinExistence type="inferred from homology"/>
<dbReference type="GO" id="GO:0003735">
    <property type="term" value="F:structural constituent of ribosome"/>
    <property type="evidence" value="ECO:0007669"/>
    <property type="project" value="InterPro"/>
</dbReference>
<evidence type="ECO:0000256" key="1">
    <source>
        <dbReference type="ARBA" id="ARBA00010111"/>
    </source>
</evidence>
<dbReference type="GO" id="GO:0005762">
    <property type="term" value="C:mitochondrial large ribosomal subunit"/>
    <property type="evidence" value="ECO:0007669"/>
    <property type="project" value="TreeGrafter"/>
</dbReference>
<keyword evidence="2" id="KW-0689">Ribosomal protein</keyword>
<sequence length="116" mass="13049">MMHITRCIKSGLSAFSRTPQIVQQRTFSALSSMPIRPTLLPTRSLLPASEVASSIVQPTSQTGLSILQVRGAKRDTFNPSHVVRKRRHGFLSRLRTRTGRMTLKRRRAKGRSTLSH</sequence>
<name>A0A1Y6LPF5_ZYMTR</name>
<dbReference type="NCBIfam" id="TIGR01030">
    <property type="entry name" value="rpmH_bact"/>
    <property type="match status" value="1"/>
</dbReference>
<dbReference type="HAMAP" id="MF_00391">
    <property type="entry name" value="Ribosomal_bL34"/>
    <property type="match status" value="1"/>
</dbReference>
<dbReference type="AlphaFoldDB" id="A0A1Y6LPF5"/>
<dbReference type="InterPro" id="IPR000271">
    <property type="entry name" value="Ribosomal_bL34"/>
</dbReference>
<accession>A0A1Y6LPF5</accession>
<dbReference type="PANTHER" id="PTHR14503">
    <property type="entry name" value="MITOCHONDRIAL RIBOSOMAL PROTEIN 34 FAMILY MEMBER"/>
    <property type="match status" value="1"/>
</dbReference>
<dbReference type="GO" id="GO:0006412">
    <property type="term" value="P:translation"/>
    <property type="evidence" value="ECO:0007669"/>
    <property type="project" value="InterPro"/>
</dbReference>
<reference evidence="5 6" key="1">
    <citation type="submission" date="2016-10" db="EMBL/GenBank/DDBJ databases">
        <authorList>
            <person name="Varghese N."/>
        </authorList>
    </citation>
    <scope>NUCLEOTIDE SEQUENCE [LARGE SCALE GENOMIC DNA]</scope>
</reference>
<evidence type="ECO:0000313" key="5">
    <source>
        <dbReference type="EMBL" id="SMY26286.1"/>
    </source>
</evidence>
<dbReference type="FunFam" id="1.10.287.3980:FF:000001">
    <property type="entry name" value="Mitochondrial ribosomal protein L34"/>
    <property type="match status" value="1"/>
</dbReference>
<comment type="similarity">
    <text evidence="1">Belongs to the bacterial ribosomal protein bL34 family.</text>
</comment>
<keyword evidence="3" id="KW-0687">Ribonucleoprotein</keyword>
<organism evidence="5 6">
    <name type="scientific">Zymoseptoria tritici ST99CH_1A5</name>
    <dbReference type="NCBI Taxonomy" id="1276529"/>
    <lineage>
        <taxon>Eukaryota</taxon>
        <taxon>Fungi</taxon>
        <taxon>Dikarya</taxon>
        <taxon>Ascomycota</taxon>
        <taxon>Pezizomycotina</taxon>
        <taxon>Dothideomycetes</taxon>
        <taxon>Dothideomycetidae</taxon>
        <taxon>Mycosphaerellales</taxon>
        <taxon>Mycosphaerellaceae</taxon>
        <taxon>Zymoseptoria</taxon>
    </lineage>
</organism>
<evidence type="ECO:0000256" key="3">
    <source>
        <dbReference type="ARBA" id="ARBA00023274"/>
    </source>
</evidence>
<evidence type="ECO:0000256" key="4">
    <source>
        <dbReference type="ARBA" id="ARBA00035274"/>
    </source>
</evidence>
<gene>
    <name evidence="5" type="ORF">ZT1A5_G7729</name>
</gene>
<evidence type="ECO:0000256" key="2">
    <source>
        <dbReference type="ARBA" id="ARBA00022980"/>
    </source>
</evidence>